<keyword evidence="4 7" id="KW-0067">ATP-binding</keyword>
<evidence type="ECO:0000256" key="3">
    <source>
        <dbReference type="ARBA" id="ARBA00022741"/>
    </source>
</evidence>
<evidence type="ECO:0000313" key="10">
    <source>
        <dbReference type="EMBL" id="GAA0234260.1"/>
    </source>
</evidence>
<accession>A0ABN0TZL8</accession>
<dbReference type="SUPFAM" id="SSF81593">
    <property type="entry name" value="Nucleotidyltransferase substrate binding subunit/domain"/>
    <property type="match status" value="2"/>
</dbReference>
<evidence type="ECO:0000256" key="7">
    <source>
        <dbReference type="HAMAP-Rule" id="MF_00802"/>
    </source>
</evidence>
<keyword evidence="11" id="KW-1185">Reference proteome</keyword>
<evidence type="ECO:0000313" key="11">
    <source>
        <dbReference type="Proteomes" id="UP001501476"/>
    </source>
</evidence>
<dbReference type="GO" id="GO:0016874">
    <property type="term" value="F:ligase activity"/>
    <property type="evidence" value="ECO:0007669"/>
    <property type="project" value="UniProtKB-KW"/>
</dbReference>
<feature type="domain" description="PII-uridylyltransferase/Glutamine-synthetase adenylyltransferase" evidence="9">
    <location>
        <begin position="291"/>
        <end position="430"/>
    </location>
</feature>
<comment type="catalytic activity">
    <reaction evidence="7">
        <text>[glutamine synthetase]-L-tyrosine + ATP = [glutamine synthetase]-O(4)-(5'-adenylyl)-L-tyrosine + diphosphate</text>
        <dbReference type="Rhea" id="RHEA:18589"/>
        <dbReference type="Rhea" id="RHEA-COMP:10660"/>
        <dbReference type="Rhea" id="RHEA-COMP:10661"/>
        <dbReference type="ChEBI" id="CHEBI:30616"/>
        <dbReference type="ChEBI" id="CHEBI:33019"/>
        <dbReference type="ChEBI" id="CHEBI:46858"/>
        <dbReference type="ChEBI" id="CHEBI:83624"/>
        <dbReference type="EC" id="2.7.7.42"/>
    </reaction>
</comment>
<feature type="domain" description="PII-uridylyltransferase/Glutamine-synthetase adenylyltransferase" evidence="9">
    <location>
        <begin position="817"/>
        <end position="900"/>
    </location>
</feature>
<keyword evidence="10" id="KW-0436">Ligase</keyword>
<keyword evidence="6 7" id="KW-0511">Multifunctional enzyme</keyword>
<dbReference type="Pfam" id="PF03710">
    <property type="entry name" value="GlnE"/>
    <property type="match status" value="2"/>
</dbReference>
<organism evidence="10 11">
    <name type="scientific">Methylophaga marina</name>
    <dbReference type="NCBI Taxonomy" id="45495"/>
    <lineage>
        <taxon>Bacteria</taxon>
        <taxon>Pseudomonadati</taxon>
        <taxon>Pseudomonadota</taxon>
        <taxon>Gammaproteobacteria</taxon>
        <taxon>Thiotrichales</taxon>
        <taxon>Piscirickettsiaceae</taxon>
        <taxon>Methylophaga</taxon>
    </lineage>
</organism>
<dbReference type="InterPro" id="IPR005190">
    <property type="entry name" value="GlnE_rpt_dom"/>
</dbReference>
<dbReference type="Proteomes" id="UP001501476">
    <property type="component" value="Unassembled WGS sequence"/>
</dbReference>
<evidence type="ECO:0000256" key="4">
    <source>
        <dbReference type="ARBA" id="ARBA00022840"/>
    </source>
</evidence>
<dbReference type="PANTHER" id="PTHR30621">
    <property type="entry name" value="GLUTAMINE SYNTHETASE ADENYLYLTRANSFERASE"/>
    <property type="match status" value="1"/>
</dbReference>
<protein>
    <recommendedName>
        <fullName evidence="7">Bifunctional glutamine synthetase adenylyltransferase/adenylyl-removing enzyme</fullName>
    </recommendedName>
    <alternativeName>
        <fullName evidence="7">ATP:glutamine synthetase adenylyltransferase</fullName>
    </alternativeName>
    <alternativeName>
        <fullName evidence="7">ATase</fullName>
    </alternativeName>
    <domain>
        <recommendedName>
            <fullName evidence="7">Glutamine synthetase adenylyl-L-tyrosine phosphorylase</fullName>
            <ecNumber evidence="7">2.7.7.89</ecNumber>
        </recommendedName>
        <alternativeName>
            <fullName evidence="7">Adenylyl removase</fullName>
            <shortName evidence="7">AR</shortName>
            <shortName evidence="7">AT-N</shortName>
        </alternativeName>
    </domain>
    <domain>
        <recommendedName>
            <fullName evidence="7">Glutamine synthetase adenylyl transferase</fullName>
            <ecNumber evidence="7">2.7.7.42</ecNumber>
        </recommendedName>
        <alternativeName>
            <fullName evidence="7">Adenylyl transferase</fullName>
            <shortName evidence="7">AT</shortName>
            <shortName evidence="7">AT-C</shortName>
        </alternativeName>
    </domain>
</protein>
<dbReference type="PANTHER" id="PTHR30621:SF0">
    <property type="entry name" value="BIFUNCTIONAL GLUTAMINE SYNTHETASE ADENYLYLTRANSFERASE_ADENYLYL-REMOVING ENZYME"/>
    <property type="match status" value="1"/>
</dbReference>
<dbReference type="HAMAP" id="MF_00802">
    <property type="entry name" value="GlnE"/>
    <property type="match status" value="1"/>
</dbReference>
<proteinExistence type="inferred from homology"/>
<sequence length="938" mass="107223">MSSAFVLPEPWQNALKTYPELLKVAPDVLSASDYVNQWGQRQESMLAQLLESGQLQKKLSLDEIRQQLKSMLEGITSEEQLHQKLRHFRQWMMVRIIWRDLANWSDLAETMADLSAMADVCIQQTLSLLYDWQVEINGIPRDDNGREQKMIVLGMGKLGAGELNLSSDIDLIFTYPEEGETEGGRKPLSNSEFFVRLGRKLIQALDNQTVDGFVFRVDMRLRPFGESGALVSSFDAMEEYYQTQGREWERYAMIKARAITGNEADKKALSDMLRPFVYRRYLDYGMFDSLREMKSMIAGQMHHRGMDDNIKLGTGGIREIEFIGQVFQLIYGGRDRPMQQRSILTILDLLADRNLLSVYAVNQLKQAYAFLRRTEHRIQAWADQQTHILPSDEASRLRLALSMGFEDWSSFYATLRDYRQQVQEHFDQLLTAPQASDEGAGIKISFLNAQPEEKLTFIQQCGYDNPEQILAVVDKLLDLHICRNLSQTGQQRLEKLLPLLLQATGNVDNADDCLPRLMPLMESIMRRSAYMALLVENPMALSQLVKLCSASPLISTQLAKYPVLLDELLDPRSLYEVPEREELKKQLLQFLSSVDADDLEQLMNRLREFRQIATLHVAAADVTEVLPLMRVGDQLTELAEILLEQVWRIAWEHLVVKHGYPPITDNNDPKQCGLTILAYGKLGGLELGYGSDLDLVFIFDDAQEGMTDGERPVDVMVFYTRLAQRMIHLLNTVTPGGLLYEVDMRLRPSGASGLLVSPFSGFVDYQQKEAWTWEHQALVRARNVMGDAELAQKVFDTRQQVLAKPRDQETLAEQVRDMRSKMRQQLDKSDSQLFDLKQGKGGITDIEFMVQYAVLAWSTDLPELLIYTDNIRILEALVASGKLEPAEGDMLADAYRYYRNEANHCVLQDKPTLMSVSQLQDFPQQVVQIWQRWLGDIA</sequence>
<dbReference type="EMBL" id="BAAADG010000018">
    <property type="protein sequence ID" value="GAA0234260.1"/>
    <property type="molecule type" value="Genomic_DNA"/>
</dbReference>
<comment type="caution">
    <text evidence="10">The sequence shown here is derived from an EMBL/GenBank/DDBJ whole genome shotgun (WGS) entry which is preliminary data.</text>
</comment>
<gene>
    <name evidence="7 10" type="primary">glnE</name>
    <name evidence="10" type="ORF">GCM10008964_26990</name>
</gene>
<comment type="similarity">
    <text evidence="7">Belongs to the GlnE family.</text>
</comment>
<keyword evidence="3 7" id="KW-0547">Nucleotide-binding</keyword>
<evidence type="ECO:0000256" key="1">
    <source>
        <dbReference type="ARBA" id="ARBA00022679"/>
    </source>
</evidence>
<dbReference type="GO" id="GO:0016779">
    <property type="term" value="F:nucleotidyltransferase activity"/>
    <property type="evidence" value="ECO:0007669"/>
    <property type="project" value="UniProtKB-KW"/>
</dbReference>
<dbReference type="Pfam" id="PF08335">
    <property type="entry name" value="GlnD_UR_UTase"/>
    <property type="match status" value="2"/>
</dbReference>
<keyword evidence="1 7" id="KW-0808">Transferase</keyword>
<name>A0ABN0TZL8_9GAMM</name>
<dbReference type="EC" id="2.7.7.42" evidence="7"/>
<evidence type="ECO:0000256" key="2">
    <source>
        <dbReference type="ARBA" id="ARBA00022695"/>
    </source>
</evidence>
<dbReference type="Gene3D" id="1.20.120.330">
    <property type="entry name" value="Nucleotidyltransferases domain 2"/>
    <property type="match status" value="2"/>
</dbReference>
<dbReference type="InterPro" id="IPR043519">
    <property type="entry name" value="NT_sf"/>
</dbReference>
<feature type="region of interest" description="Adenylyl transferase" evidence="7">
    <location>
        <begin position="445"/>
        <end position="938"/>
    </location>
</feature>
<dbReference type="InterPro" id="IPR023057">
    <property type="entry name" value="GlnE"/>
</dbReference>
<feature type="domain" description="Glutamate-ammonia ligase adenylyltransferase repeated" evidence="8">
    <location>
        <begin position="542"/>
        <end position="793"/>
    </location>
</feature>
<keyword evidence="2 7" id="KW-0548">Nucleotidyltransferase</keyword>
<evidence type="ECO:0000259" key="8">
    <source>
        <dbReference type="Pfam" id="PF03710"/>
    </source>
</evidence>
<evidence type="ECO:0000259" key="9">
    <source>
        <dbReference type="Pfam" id="PF08335"/>
    </source>
</evidence>
<dbReference type="EC" id="2.7.7.89" evidence="7"/>
<comment type="function">
    <text evidence="7">Involved in the regulation of glutamine synthetase GlnA, a key enzyme in the process to assimilate ammonia. When cellular nitrogen levels are high, the C-terminal adenylyl transferase (AT) inactivates GlnA by covalent transfer of an adenylyl group from ATP to specific tyrosine residue of GlnA, thus reducing its activity. Conversely, when nitrogen levels are low, the N-terminal adenylyl removase (AR) activates GlnA by removing the adenylyl group by phosphorolysis, increasing its activity. The regulatory region of GlnE binds the signal transduction protein PII (GlnB) which indicates the nitrogen status of the cell.</text>
</comment>
<dbReference type="SUPFAM" id="SSF81301">
    <property type="entry name" value="Nucleotidyltransferase"/>
    <property type="match status" value="2"/>
</dbReference>
<dbReference type="NCBIfam" id="NF008292">
    <property type="entry name" value="PRK11072.1"/>
    <property type="match status" value="1"/>
</dbReference>
<comment type="cofactor">
    <cofactor evidence="7">
        <name>Mg(2+)</name>
        <dbReference type="ChEBI" id="CHEBI:18420"/>
    </cofactor>
</comment>
<evidence type="ECO:0000256" key="6">
    <source>
        <dbReference type="ARBA" id="ARBA00023268"/>
    </source>
</evidence>
<evidence type="ECO:0000256" key="5">
    <source>
        <dbReference type="ARBA" id="ARBA00022842"/>
    </source>
</evidence>
<feature type="domain" description="Glutamate-ammonia ligase adenylyltransferase repeated" evidence="8">
    <location>
        <begin position="27"/>
        <end position="266"/>
    </location>
</feature>
<dbReference type="CDD" id="cd05401">
    <property type="entry name" value="NT_GlnE_GlnD_like"/>
    <property type="match status" value="2"/>
</dbReference>
<dbReference type="Gene3D" id="3.30.460.10">
    <property type="entry name" value="Beta Polymerase, domain 2"/>
    <property type="match status" value="2"/>
</dbReference>
<keyword evidence="5 7" id="KW-0460">Magnesium</keyword>
<feature type="region of interest" description="Adenylyl removase" evidence="7">
    <location>
        <begin position="1"/>
        <end position="434"/>
    </location>
</feature>
<reference evidence="10 11" key="1">
    <citation type="journal article" date="2019" name="Int. J. Syst. Evol. Microbiol.">
        <title>The Global Catalogue of Microorganisms (GCM) 10K type strain sequencing project: providing services to taxonomists for standard genome sequencing and annotation.</title>
        <authorList>
            <consortium name="The Broad Institute Genomics Platform"/>
            <consortium name="The Broad Institute Genome Sequencing Center for Infectious Disease"/>
            <person name="Wu L."/>
            <person name="Ma J."/>
        </authorList>
    </citation>
    <scope>NUCLEOTIDE SEQUENCE [LARGE SCALE GENOMIC DNA]</scope>
    <source>
        <strain evidence="10 11">JCM 6886</strain>
    </source>
</reference>
<comment type="catalytic activity">
    <reaction evidence="7">
        <text>[glutamine synthetase]-O(4)-(5'-adenylyl)-L-tyrosine + phosphate = [glutamine synthetase]-L-tyrosine + ADP</text>
        <dbReference type="Rhea" id="RHEA:43716"/>
        <dbReference type="Rhea" id="RHEA-COMP:10660"/>
        <dbReference type="Rhea" id="RHEA-COMP:10661"/>
        <dbReference type="ChEBI" id="CHEBI:43474"/>
        <dbReference type="ChEBI" id="CHEBI:46858"/>
        <dbReference type="ChEBI" id="CHEBI:83624"/>
        <dbReference type="ChEBI" id="CHEBI:456216"/>
        <dbReference type="EC" id="2.7.7.89"/>
    </reaction>
</comment>
<dbReference type="RefSeq" id="WP_286303540.1">
    <property type="nucleotide sequence ID" value="NZ_AP027741.1"/>
</dbReference>
<dbReference type="InterPro" id="IPR013546">
    <property type="entry name" value="PII_UdlTrfase/GS_AdlTrfase"/>
</dbReference>
<dbReference type="Gene3D" id="1.20.120.1510">
    <property type="match status" value="1"/>
</dbReference>